<organism evidence="5">
    <name type="scientific">Pseudogymnoascus destructans</name>
    <dbReference type="NCBI Taxonomy" id="655981"/>
    <lineage>
        <taxon>Eukaryota</taxon>
        <taxon>Fungi</taxon>
        <taxon>Dikarya</taxon>
        <taxon>Ascomycota</taxon>
        <taxon>Pezizomycotina</taxon>
        <taxon>Leotiomycetes</taxon>
        <taxon>Thelebolales</taxon>
        <taxon>Thelebolaceae</taxon>
        <taxon>Pseudogymnoascus</taxon>
    </lineage>
</organism>
<dbReference type="GO" id="GO:0001682">
    <property type="term" value="P:tRNA 5'-leader removal"/>
    <property type="evidence" value="ECO:0007669"/>
    <property type="project" value="InterPro"/>
</dbReference>
<dbReference type="SUPFAM" id="SSF82704">
    <property type="entry name" value="AlbA-like"/>
    <property type="match status" value="1"/>
</dbReference>
<comment type="subcellular location">
    <subcellularLocation>
        <location evidence="1">Nucleus</location>
    </subcellularLocation>
</comment>
<dbReference type="PANTHER" id="PTHR28256">
    <property type="entry name" value="RIBONUCLEASES P/MRP PROTEIN SUBUNIT POP7"/>
    <property type="match status" value="1"/>
</dbReference>
<evidence type="ECO:0000313" key="5">
    <source>
        <dbReference type="EMBL" id="OAF55192.1"/>
    </source>
</evidence>
<dbReference type="GO" id="GO:0000171">
    <property type="term" value="F:ribonuclease MRP activity"/>
    <property type="evidence" value="ECO:0007669"/>
    <property type="project" value="TreeGrafter"/>
</dbReference>
<keyword evidence="2" id="KW-0819">tRNA processing</keyword>
<accession>A0A177A127</accession>
<evidence type="ECO:0000256" key="2">
    <source>
        <dbReference type="ARBA" id="ARBA00022694"/>
    </source>
</evidence>
<dbReference type="VEuPathDB" id="FungiDB:GMDG_05659"/>
<evidence type="ECO:0000256" key="1">
    <source>
        <dbReference type="ARBA" id="ARBA00004123"/>
    </source>
</evidence>
<dbReference type="Pfam" id="PF12328">
    <property type="entry name" value="Rpp20"/>
    <property type="match status" value="1"/>
</dbReference>
<dbReference type="GO" id="GO:0034965">
    <property type="term" value="P:intronic box C/D snoRNA processing"/>
    <property type="evidence" value="ECO:0007669"/>
    <property type="project" value="TreeGrafter"/>
</dbReference>
<dbReference type="RefSeq" id="XP_024320493.1">
    <property type="nucleotide sequence ID" value="XM_024471971.1"/>
</dbReference>
<evidence type="ECO:0000256" key="4">
    <source>
        <dbReference type="SAM" id="MobiDB-lite"/>
    </source>
</evidence>
<dbReference type="GO" id="GO:0004526">
    <property type="term" value="F:ribonuclease P activity"/>
    <property type="evidence" value="ECO:0007669"/>
    <property type="project" value="TreeGrafter"/>
</dbReference>
<gene>
    <name evidence="5" type="ORF">VC83_08419</name>
</gene>
<dbReference type="GO" id="GO:0006364">
    <property type="term" value="P:rRNA processing"/>
    <property type="evidence" value="ECO:0007669"/>
    <property type="project" value="TreeGrafter"/>
</dbReference>
<dbReference type="GO" id="GO:0003723">
    <property type="term" value="F:RNA binding"/>
    <property type="evidence" value="ECO:0007669"/>
    <property type="project" value="TreeGrafter"/>
</dbReference>
<dbReference type="OrthoDB" id="5416589at2759"/>
<protein>
    <submittedName>
        <fullName evidence="5">Uncharacterized protein</fullName>
    </submittedName>
</protein>
<dbReference type="InterPro" id="IPR036882">
    <property type="entry name" value="Alba-like_dom_sf"/>
</dbReference>
<dbReference type="InterPro" id="IPR014612">
    <property type="entry name" value="Pop7/Rpp20"/>
</dbReference>
<dbReference type="PANTHER" id="PTHR28256:SF1">
    <property type="entry name" value="RIBONUCLEASES P_MRP PROTEIN SUBUNIT POP7"/>
    <property type="match status" value="1"/>
</dbReference>
<dbReference type="InterPro" id="IPR020241">
    <property type="entry name" value="RNase_P/MRP_Pop7_fungi"/>
</dbReference>
<feature type="compositionally biased region" description="Low complexity" evidence="4">
    <location>
        <begin position="1"/>
        <end position="14"/>
    </location>
</feature>
<dbReference type="Gene3D" id="3.30.110.20">
    <property type="entry name" value="Alba-like domain"/>
    <property type="match status" value="1"/>
</dbReference>
<name>A0A177A127_9PEZI</name>
<dbReference type="GeneID" id="36291460"/>
<dbReference type="eggNOG" id="ENOG502SUA0">
    <property type="taxonomic scope" value="Eukaryota"/>
</dbReference>
<dbReference type="EMBL" id="KV441411">
    <property type="protein sequence ID" value="OAF55192.1"/>
    <property type="molecule type" value="Genomic_DNA"/>
</dbReference>
<proteinExistence type="predicted"/>
<evidence type="ECO:0000256" key="3">
    <source>
        <dbReference type="ARBA" id="ARBA00023242"/>
    </source>
</evidence>
<keyword evidence="3" id="KW-0539">Nucleus</keyword>
<dbReference type="Proteomes" id="UP000077154">
    <property type="component" value="Unassembled WGS sequence"/>
</dbReference>
<dbReference type="GO" id="GO:0000172">
    <property type="term" value="C:ribonuclease MRP complex"/>
    <property type="evidence" value="ECO:0007669"/>
    <property type="project" value="InterPro"/>
</dbReference>
<reference evidence="5" key="1">
    <citation type="submission" date="2016-03" db="EMBL/GenBank/DDBJ databases">
        <title>Updated assembly of Pseudogymnoascus destructans, the fungus causing white-nose syndrome of bats.</title>
        <authorList>
            <person name="Palmer J.M."/>
            <person name="Drees K.P."/>
            <person name="Foster J.T."/>
            <person name="Lindner D.L."/>
        </authorList>
    </citation>
    <scope>NUCLEOTIDE SEQUENCE [LARGE SCALE GENOMIC DNA]</scope>
    <source>
        <strain evidence="5">20631-21</strain>
    </source>
</reference>
<sequence length="174" mass="18869">MAAMGKEAAATTKTAKPEHPKLPRLPKGAQISKRPLIHPPIAPPRTGSRVQKVVYLRSTTPFISAVKRVRGYLKEIDNRSMGTIDLSNSSLSDRELVAFAGKGRDGHQEEVIVKATGRAIEKALNVALYFQKQDDCKAVLRTGEVGAVDDIEVDGEESARVRKASVLEVGITLI</sequence>
<dbReference type="GO" id="GO:0005655">
    <property type="term" value="C:nucleolar ribonuclease P complex"/>
    <property type="evidence" value="ECO:0007669"/>
    <property type="project" value="InterPro"/>
</dbReference>
<feature type="region of interest" description="Disordered" evidence="4">
    <location>
        <begin position="1"/>
        <end position="45"/>
    </location>
</feature>
<dbReference type="GO" id="GO:0000294">
    <property type="term" value="P:nuclear-transcribed mRNA catabolic process, RNase MRP-dependent"/>
    <property type="evidence" value="ECO:0007669"/>
    <property type="project" value="TreeGrafter"/>
</dbReference>
<dbReference type="AlphaFoldDB" id="A0A177A127"/>